<feature type="compositionally biased region" description="Polar residues" evidence="1">
    <location>
        <begin position="26"/>
        <end position="40"/>
    </location>
</feature>
<dbReference type="EMBL" id="MEKH01000004">
    <property type="protein sequence ID" value="ODO09530.1"/>
    <property type="molecule type" value="Genomic_DNA"/>
</dbReference>
<evidence type="ECO:0000256" key="1">
    <source>
        <dbReference type="SAM" id="MobiDB-lite"/>
    </source>
</evidence>
<gene>
    <name evidence="2" type="ORF">I350_03133</name>
</gene>
<accession>A0A1E3K8S0</accession>
<dbReference type="Proteomes" id="UP000095149">
    <property type="component" value="Unassembled WGS sequence"/>
</dbReference>
<protein>
    <submittedName>
        <fullName evidence="2">Uncharacterized protein</fullName>
    </submittedName>
</protein>
<comment type="caution">
    <text evidence="2">The sequence shown here is derived from an EMBL/GenBank/DDBJ whole genome shotgun (WGS) entry which is preliminary data.</text>
</comment>
<evidence type="ECO:0000313" key="3">
    <source>
        <dbReference type="Proteomes" id="UP000095149"/>
    </source>
</evidence>
<organism evidence="2 3">
    <name type="scientific">Cryptococcus amylolentus CBS 6273</name>
    <dbReference type="NCBI Taxonomy" id="1296118"/>
    <lineage>
        <taxon>Eukaryota</taxon>
        <taxon>Fungi</taxon>
        <taxon>Dikarya</taxon>
        <taxon>Basidiomycota</taxon>
        <taxon>Agaricomycotina</taxon>
        <taxon>Tremellomycetes</taxon>
        <taxon>Tremellales</taxon>
        <taxon>Cryptococcaceae</taxon>
        <taxon>Cryptococcus</taxon>
    </lineage>
</organism>
<sequence>MKYYVERSFAASQPPQINTGVSTAVLSGTGEATGSSITQEGHSESPPTAAHFLLASPNPSYLFQESVSPLPRPRRVITTLDRRAPSMSSISSRLLLVSTLPYQPSSLHLPLPLLPQAQRRFERPARLQAAFATDAWVDV</sequence>
<reference evidence="2 3" key="1">
    <citation type="submission" date="2016-06" db="EMBL/GenBank/DDBJ databases">
        <title>Evolution of pathogenesis and genome organization in the Tremellales.</title>
        <authorList>
            <person name="Cuomo C."/>
            <person name="Litvintseva A."/>
            <person name="Heitman J."/>
            <person name="Chen Y."/>
            <person name="Sun S."/>
            <person name="Springer D."/>
            <person name="Dromer F."/>
            <person name="Young S."/>
            <person name="Zeng Q."/>
            <person name="Chapman S."/>
            <person name="Gujja S."/>
            <person name="Saif S."/>
            <person name="Birren B."/>
        </authorList>
    </citation>
    <scope>NUCLEOTIDE SEQUENCE [LARGE SCALE GENOMIC DNA]</scope>
    <source>
        <strain evidence="2 3">CBS 6273</strain>
    </source>
</reference>
<evidence type="ECO:0000313" key="2">
    <source>
        <dbReference type="EMBL" id="ODO09530.1"/>
    </source>
</evidence>
<name>A0A1E3K8S0_9TREE</name>
<proteinExistence type="predicted"/>
<dbReference type="AlphaFoldDB" id="A0A1E3K8S0"/>
<feature type="region of interest" description="Disordered" evidence="1">
    <location>
        <begin position="26"/>
        <end position="50"/>
    </location>
</feature>